<dbReference type="EMBL" id="PP438412">
    <property type="protein sequence ID" value="XAI95545.1"/>
    <property type="molecule type" value="Genomic_DNA"/>
</dbReference>
<evidence type="ECO:0000313" key="1">
    <source>
        <dbReference type="EMBL" id="XAI95545.1"/>
    </source>
</evidence>
<accession>A0AAX4QGL6</accession>
<evidence type="ECO:0008006" key="3">
    <source>
        <dbReference type="Google" id="ProtNLM"/>
    </source>
</evidence>
<reference evidence="1" key="1">
    <citation type="submission" date="2024-03" db="EMBL/GenBank/DDBJ databases">
        <authorList>
            <person name="Lin W."/>
            <person name="Li D."/>
            <person name="Tong Y."/>
        </authorList>
    </citation>
    <scope>NUCLEOTIDE SEQUENCE</scope>
</reference>
<dbReference type="Gene3D" id="3.40.50.300">
    <property type="entry name" value="P-loop containing nucleotide triphosphate hydrolases"/>
    <property type="match status" value="1"/>
</dbReference>
<dbReference type="InterPro" id="IPR027417">
    <property type="entry name" value="P-loop_NTPase"/>
</dbReference>
<sequence length="553" mass="62467">MSDAVAVTNVTQNRSQTEQLVKEYKAADLPQITQRYIIANRERFVTFPRTAEEHYDYVRAIYGINIPTQACFEDTISPFEFYHSLVAATHPDLVVVAPRGGSKTFYTALASVTRASTCPGTVIKHTAADESQRRAMSDYIEMLAANELIAQSLTRAPQISKNRWRNKSSWGVQLGTAKGISGSRPHLLTLDEVEFMKTATLEQSLGNPIPYVKHGIELLPVWAAFSTRQSVSGAMYWLVTETIKRGFTFMYWTVFETMQPCKTCQAIDEAPYGSDKTRSAICNLWEDCLGVAARKSNGWVPREMVMAQKRKQTAEGWRTQFMCKEPGGGGRVLDNFVVADESEGGNLTKRRYDYDQPEKNRRIYLLIDPAEGQTAVAYFAQIQQIGDEENLVVFDMVIVENCSTTSSLKNALWNRIVEMAYPIEHIRCIIDPHRTDAIKEFRAGSELLPGVEHSFKVLHVSMRAKDGGQNINTTMNFLKTLICTATGRRTLKLNSTFCRGAILPIQNYAYKTDITGRRISVNPEKLLSDYIDPLRYGSMYFFQKEMLTFKAGR</sequence>
<proteinExistence type="predicted"/>
<dbReference type="Proteomes" id="UP001459105">
    <property type="component" value="Segment"/>
</dbReference>
<organism evidence="1 2">
    <name type="scientific">Microcystis phage Mvi-JY20</name>
    <dbReference type="NCBI Taxonomy" id="3128146"/>
    <lineage>
        <taxon>Viruses</taxon>
        <taxon>Duplodnaviria</taxon>
        <taxon>Heunggongvirae</taxon>
        <taxon>Uroviricota</taxon>
        <taxon>Caudoviricetes</taxon>
    </lineage>
</organism>
<protein>
    <recommendedName>
        <fullName evidence="3">Terminase</fullName>
    </recommendedName>
</protein>
<name>A0AAX4QGL6_9CAUD</name>
<evidence type="ECO:0000313" key="2">
    <source>
        <dbReference type="Proteomes" id="UP001459105"/>
    </source>
</evidence>
<dbReference type="Gene3D" id="3.30.420.280">
    <property type="match status" value="1"/>
</dbReference>